<dbReference type="Proteomes" id="UP001165041">
    <property type="component" value="Unassembled WGS sequence"/>
</dbReference>
<feature type="compositionally biased region" description="Polar residues" evidence="1">
    <location>
        <begin position="56"/>
        <end position="71"/>
    </location>
</feature>
<sequence length="83" mass="9161">MACARCDFYTPEESTRSQLLEAKTNLQKMSVAIPLTDDEQAAVEDGQAALDRLLNGSPTSPLLAQHPATSESRQRRPCCPSWR</sequence>
<proteinExistence type="predicted"/>
<evidence type="ECO:0000313" key="3">
    <source>
        <dbReference type="Proteomes" id="UP001165041"/>
    </source>
</evidence>
<accession>A0A9W6QDH9</accession>
<evidence type="ECO:0000313" key="2">
    <source>
        <dbReference type="EMBL" id="GLW74797.1"/>
    </source>
</evidence>
<comment type="caution">
    <text evidence="2">The sequence shown here is derived from an EMBL/GenBank/DDBJ whole genome shotgun (WGS) entry which is preliminary data.</text>
</comment>
<dbReference type="EMBL" id="BSSA01000040">
    <property type="protein sequence ID" value="GLW74797.1"/>
    <property type="molecule type" value="Genomic_DNA"/>
</dbReference>
<dbReference type="AlphaFoldDB" id="A0A9W6QDH9"/>
<gene>
    <name evidence="2" type="ORF">Kpho02_70940</name>
</gene>
<protein>
    <submittedName>
        <fullName evidence="2">Uncharacterized protein</fullName>
    </submittedName>
</protein>
<evidence type="ECO:0000256" key="1">
    <source>
        <dbReference type="SAM" id="MobiDB-lite"/>
    </source>
</evidence>
<organism evidence="2 3">
    <name type="scientific">Kitasatospora phosalacinea</name>
    <dbReference type="NCBI Taxonomy" id="2065"/>
    <lineage>
        <taxon>Bacteria</taxon>
        <taxon>Bacillati</taxon>
        <taxon>Actinomycetota</taxon>
        <taxon>Actinomycetes</taxon>
        <taxon>Kitasatosporales</taxon>
        <taxon>Streptomycetaceae</taxon>
        <taxon>Kitasatospora</taxon>
    </lineage>
</organism>
<reference evidence="2" key="1">
    <citation type="submission" date="2023-02" db="EMBL/GenBank/DDBJ databases">
        <title>Kitasatospora phosalacinea NBRC 14627.</title>
        <authorList>
            <person name="Ichikawa N."/>
            <person name="Sato H."/>
            <person name="Tonouchi N."/>
        </authorList>
    </citation>
    <scope>NUCLEOTIDE SEQUENCE</scope>
    <source>
        <strain evidence="2">NBRC 14627</strain>
    </source>
</reference>
<feature type="region of interest" description="Disordered" evidence="1">
    <location>
        <begin position="52"/>
        <end position="83"/>
    </location>
</feature>
<name>A0A9W6QDH9_9ACTN</name>